<sequence length="118" mass="13819">MTVVLTLCIVLIWQLPALVAFTISFNLTQRNFPRRYRLLLWSLRRVTRRQSSQPLTVYAHRIDTRLGDQRHFTTLTHAYEAWTFGHVAIHPDLLTTSLKSLSTQLAQYAGRKFHVKQN</sequence>
<evidence type="ECO:0000313" key="2">
    <source>
        <dbReference type="EMBL" id="EPC75273.1"/>
    </source>
</evidence>
<dbReference type="Proteomes" id="UP000014244">
    <property type="component" value="Unassembled WGS sequence"/>
</dbReference>
<organism evidence="2 3">
    <name type="scientific">Lacticaseibacillus paracasei subsp. paracasei Lpp41</name>
    <dbReference type="NCBI Taxonomy" id="1256208"/>
    <lineage>
        <taxon>Bacteria</taxon>
        <taxon>Bacillati</taxon>
        <taxon>Bacillota</taxon>
        <taxon>Bacilli</taxon>
        <taxon>Lactobacillales</taxon>
        <taxon>Lactobacillaceae</taxon>
        <taxon>Lacticaseibacillus</taxon>
    </lineage>
</organism>
<dbReference type="AlphaFoldDB" id="A0A829HA09"/>
<dbReference type="InterPro" id="IPR025403">
    <property type="entry name" value="TgpA-like_C"/>
</dbReference>
<feature type="domain" description="Protein-glutamine gamma-glutamyltransferase-like C-terminal" evidence="1">
    <location>
        <begin position="36"/>
        <end position="95"/>
    </location>
</feature>
<protein>
    <submittedName>
        <fullName evidence="2">Transglutaminase</fullName>
    </submittedName>
</protein>
<gene>
    <name evidence="2" type="ORF">Lpp41_03144</name>
</gene>
<accession>A0A829HA09</accession>
<dbReference type="Pfam" id="PF13559">
    <property type="entry name" value="DUF4129"/>
    <property type="match status" value="1"/>
</dbReference>
<proteinExistence type="predicted"/>
<reference evidence="2 3" key="1">
    <citation type="journal article" date="2013" name="PLoS ONE">
        <title>Lactobacillus paracasei comparative genomics: towards species pan-genome definition and exploitation of diversity.</title>
        <authorList>
            <person name="Smokvina T."/>
            <person name="Wels M."/>
            <person name="Polka J."/>
            <person name="Chervaux C."/>
            <person name="Brisse S."/>
            <person name="Boekhorst J."/>
            <person name="van Hylckama Vlieg J.E."/>
            <person name="Siezen R.J."/>
        </authorList>
    </citation>
    <scope>NUCLEOTIDE SEQUENCE [LARGE SCALE GENOMIC DNA]</scope>
    <source>
        <strain evidence="2 3">Lpp41</strain>
    </source>
</reference>
<comment type="caution">
    <text evidence="2">The sequence shown here is derived from an EMBL/GenBank/DDBJ whole genome shotgun (WGS) entry which is preliminary data.</text>
</comment>
<evidence type="ECO:0000259" key="1">
    <source>
        <dbReference type="Pfam" id="PF13559"/>
    </source>
</evidence>
<name>A0A829HA09_LACPA</name>
<dbReference type="EMBL" id="ANKE01000157">
    <property type="protein sequence ID" value="EPC75273.1"/>
    <property type="molecule type" value="Genomic_DNA"/>
</dbReference>
<evidence type="ECO:0000313" key="3">
    <source>
        <dbReference type="Proteomes" id="UP000014244"/>
    </source>
</evidence>